<sequence>MRHSALCHSWLSLRLFDEGTINKWRDCCTVVDHVNGATNYFFSPTLVADWFHESIGMVLGRGPEEAPAGYAQGGEGGEERAPSSRSSWGWQQPDALRHRPRGVLQGLAGRGPELADGEPLLGRQDHGGGGDQRLLPAAPPAPAAAARRTSGVCRSRRSEVQLKKCISGSLMQAYQACKALIIKLLSRPKAVSPYQPSQRDALGL</sequence>
<gene>
    <name evidence="2" type="ORF">SKAU_G00206380</name>
</gene>
<keyword evidence="3" id="KW-1185">Reference proteome</keyword>
<protein>
    <submittedName>
        <fullName evidence="2">Uncharacterized protein</fullName>
    </submittedName>
</protein>
<evidence type="ECO:0000313" key="2">
    <source>
        <dbReference type="EMBL" id="KAJ8357844.1"/>
    </source>
</evidence>
<accession>A0A9Q1FGH7</accession>
<feature type="region of interest" description="Disordered" evidence="1">
    <location>
        <begin position="106"/>
        <end position="152"/>
    </location>
</feature>
<evidence type="ECO:0000313" key="3">
    <source>
        <dbReference type="Proteomes" id="UP001152622"/>
    </source>
</evidence>
<evidence type="ECO:0000256" key="1">
    <source>
        <dbReference type="SAM" id="MobiDB-lite"/>
    </source>
</evidence>
<reference evidence="2" key="1">
    <citation type="journal article" date="2023" name="Science">
        <title>Genome structures resolve the early diversification of teleost fishes.</title>
        <authorList>
            <person name="Parey E."/>
            <person name="Louis A."/>
            <person name="Montfort J."/>
            <person name="Bouchez O."/>
            <person name="Roques C."/>
            <person name="Iampietro C."/>
            <person name="Lluch J."/>
            <person name="Castinel A."/>
            <person name="Donnadieu C."/>
            <person name="Desvignes T."/>
            <person name="Floi Bucao C."/>
            <person name="Jouanno E."/>
            <person name="Wen M."/>
            <person name="Mejri S."/>
            <person name="Dirks R."/>
            <person name="Jansen H."/>
            <person name="Henkel C."/>
            <person name="Chen W.J."/>
            <person name="Zahm M."/>
            <person name="Cabau C."/>
            <person name="Klopp C."/>
            <person name="Thompson A.W."/>
            <person name="Robinson-Rechavi M."/>
            <person name="Braasch I."/>
            <person name="Lecointre G."/>
            <person name="Bobe J."/>
            <person name="Postlethwait J.H."/>
            <person name="Berthelot C."/>
            <person name="Roest Crollius H."/>
            <person name="Guiguen Y."/>
        </authorList>
    </citation>
    <scope>NUCLEOTIDE SEQUENCE</scope>
    <source>
        <strain evidence="2">WJC10195</strain>
    </source>
</reference>
<proteinExistence type="predicted"/>
<dbReference type="OrthoDB" id="269173at2759"/>
<dbReference type="AlphaFoldDB" id="A0A9Q1FGH7"/>
<name>A0A9Q1FGH7_SYNKA</name>
<feature type="region of interest" description="Disordered" evidence="1">
    <location>
        <begin position="66"/>
        <end position="92"/>
    </location>
</feature>
<dbReference type="Proteomes" id="UP001152622">
    <property type="component" value="Chromosome 6"/>
</dbReference>
<comment type="caution">
    <text evidence="2">The sequence shown here is derived from an EMBL/GenBank/DDBJ whole genome shotgun (WGS) entry which is preliminary data.</text>
</comment>
<organism evidence="2 3">
    <name type="scientific">Synaphobranchus kaupii</name>
    <name type="common">Kaup's arrowtooth eel</name>
    <dbReference type="NCBI Taxonomy" id="118154"/>
    <lineage>
        <taxon>Eukaryota</taxon>
        <taxon>Metazoa</taxon>
        <taxon>Chordata</taxon>
        <taxon>Craniata</taxon>
        <taxon>Vertebrata</taxon>
        <taxon>Euteleostomi</taxon>
        <taxon>Actinopterygii</taxon>
        <taxon>Neopterygii</taxon>
        <taxon>Teleostei</taxon>
        <taxon>Anguilliformes</taxon>
        <taxon>Synaphobranchidae</taxon>
        <taxon>Synaphobranchus</taxon>
    </lineage>
</organism>
<dbReference type="EMBL" id="JAINUF010000006">
    <property type="protein sequence ID" value="KAJ8357844.1"/>
    <property type="molecule type" value="Genomic_DNA"/>
</dbReference>